<protein>
    <submittedName>
        <fullName evidence="1">Uncharacterized protein</fullName>
    </submittedName>
</protein>
<dbReference type="EMBL" id="WJXA01000010">
    <property type="protein sequence ID" value="KAF7129968.1"/>
    <property type="molecule type" value="Genomic_DNA"/>
</dbReference>
<name>A0A834GGX9_RHOSS</name>
<organism evidence="1 2">
    <name type="scientific">Rhododendron simsii</name>
    <name type="common">Sims's rhododendron</name>
    <dbReference type="NCBI Taxonomy" id="118357"/>
    <lineage>
        <taxon>Eukaryota</taxon>
        <taxon>Viridiplantae</taxon>
        <taxon>Streptophyta</taxon>
        <taxon>Embryophyta</taxon>
        <taxon>Tracheophyta</taxon>
        <taxon>Spermatophyta</taxon>
        <taxon>Magnoliopsida</taxon>
        <taxon>eudicotyledons</taxon>
        <taxon>Gunneridae</taxon>
        <taxon>Pentapetalae</taxon>
        <taxon>asterids</taxon>
        <taxon>Ericales</taxon>
        <taxon>Ericaceae</taxon>
        <taxon>Ericoideae</taxon>
        <taxon>Rhodoreae</taxon>
        <taxon>Rhododendron</taxon>
    </lineage>
</organism>
<keyword evidence="2" id="KW-1185">Reference proteome</keyword>
<sequence>MGLEPIIANIPRGMVGLTDCLFADGNRCRITWWNDLRGGFGCPTECLSLMMLLFVALTCYARPGIEGNEGYNEPPSLQNTRRQNKMEMDCRSHGSTCRLSLDGSVF</sequence>
<evidence type="ECO:0000313" key="1">
    <source>
        <dbReference type="EMBL" id="KAF7129968.1"/>
    </source>
</evidence>
<dbReference type="AlphaFoldDB" id="A0A834GGX9"/>
<accession>A0A834GGX9</accession>
<proteinExistence type="predicted"/>
<evidence type="ECO:0000313" key="2">
    <source>
        <dbReference type="Proteomes" id="UP000626092"/>
    </source>
</evidence>
<dbReference type="Proteomes" id="UP000626092">
    <property type="component" value="Unassembled WGS sequence"/>
</dbReference>
<comment type="caution">
    <text evidence="1">The sequence shown here is derived from an EMBL/GenBank/DDBJ whole genome shotgun (WGS) entry which is preliminary data.</text>
</comment>
<reference evidence="1" key="1">
    <citation type="submission" date="2019-11" db="EMBL/GenBank/DDBJ databases">
        <authorList>
            <person name="Liu Y."/>
            <person name="Hou J."/>
            <person name="Li T.-Q."/>
            <person name="Guan C.-H."/>
            <person name="Wu X."/>
            <person name="Wu H.-Z."/>
            <person name="Ling F."/>
            <person name="Zhang R."/>
            <person name="Shi X.-G."/>
            <person name="Ren J.-P."/>
            <person name="Chen E.-F."/>
            <person name="Sun J.-M."/>
        </authorList>
    </citation>
    <scope>NUCLEOTIDE SEQUENCE</scope>
    <source>
        <strain evidence="1">Adult_tree_wgs_1</strain>
        <tissue evidence="1">Leaves</tissue>
    </source>
</reference>
<gene>
    <name evidence="1" type="ORF">RHSIM_Rhsim10G0134000</name>
</gene>